<dbReference type="Pfam" id="PF17760">
    <property type="entry name" value="UvrA_inter"/>
    <property type="match status" value="1"/>
</dbReference>
<protein>
    <submittedName>
        <fullName evidence="2">Excinuclease ABC subunit A domain protein</fullName>
        <ecNumber evidence="2">3.1.25.-</ecNumber>
    </submittedName>
</protein>
<dbReference type="InterPro" id="IPR041102">
    <property type="entry name" value="UvrA_inter"/>
</dbReference>
<evidence type="ECO:0000259" key="1">
    <source>
        <dbReference type="Pfam" id="PF17760"/>
    </source>
</evidence>
<dbReference type="GO" id="GO:0016787">
    <property type="term" value="F:hydrolase activity"/>
    <property type="evidence" value="ECO:0007669"/>
    <property type="project" value="UniProtKB-KW"/>
</dbReference>
<dbReference type="Proteomes" id="UP000033769">
    <property type="component" value="Unassembled WGS sequence"/>
</dbReference>
<name>A0A0F3MCC5_ORITS</name>
<reference evidence="2 3" key="1">
    <citation type="submission" date="2015-02" db="EMBL/GenBank/DDBJ databases">
        <title>Genome Sequencing of Rickettsiales.</title>
        <authorList>
            <person name="Daugherty S.C."/>
            <person name="Su Q."/>
            <person name="Abolude K."/>
            <person name="Beier-Sexton M."/>
            <person name="Carlyon J.A."/>
            <person name="Carter R."/>
            <person name="Day N.P."/>
            <person name="Dumler S.J."/>
            <person name="Dyachenko V."/>
            <person name="Godinez A."/>
            <person name="Kurtti T.J."/>
            <person name="Lichay M."/>
            <person name="Mullins K.E."/>
            <person name="Ott S."/>
            <person name="Pappas-Brown V."/>
            <person name="Paris D.H."/>
            <person name="Patel P."/>
            <person name="Richards A.L."/>
            <person name="Sadzewicz L."/>
            <person name="Sears K."/>
            <person name="Seidman D."/>
            <person name="Sengamalay N."/>
            <person name="Stenos J."/>
            <person name="Tallon L.J."/>
            <person name="Vincent G."/>
            <person name="Fraser C.M."/>
            <person name="Munderloh U."/>
            <person name="Dunning-Hotopp J.C."/>
        </authorList>
    </citation>
    <scope>NUCLEOTIDE SEQUENCE [LARGE SCALE GENOMIC DNA]</scope>
    <source>
        <strain evidence="2 3">Gilliam</strain>
    </source>
</reference>
<sequence>GQTISEMVDIICALPHSTKIDILVPITQVHKDKFNKEISRFKKQGFSRIIIK</sequence>
<dbReference type="EC" id="3.1.25.-" evidence="2"/>
<dbReference type="PATRIC" id="fig|1359184.3.peg.231"/>
<evidence type="ECO:0000313" key="3">
    <source>
        <dbReference type="Proteomes" id="UP000033769"/>
    </source>
</evidence>
<comment type="caution">
    <text evidence="2">The sequence shown here is derived from an EMBL/GenBank/DDBJ whole genome shotgun (WGS) entry which is preliminary data.</text>
</comment>
<dbReference type="Gene3D" id="3.30.190.20">
    <property type="match status" value="1"/>
</dbReference>
<accession>A0A0F3MCC5</accession>
<gene>
    <name evidence="2" type="ORF">OTSGILL_0987</name>
</gene>
<evidence type="ECO:0000313" key="2">
    <source>
        <dbReference type="EMBL" id="KJV53122.1"/>
    </source>
</evidence>
<feature type="domain" description="UvrA interaction" evidence="1">
    <location>
        <begin position="2"/>
        <end position="51"/>
    </location>
</feature>
<feature type="non-terminal residue" evidence="2">
    <location>
        <position position="1"/>
    </location>
</feature>
<keyword evidence="2" id="KW-0378">Hydrolase</keyword>
<organism evidence="2 3">
    <name type="scientific">Orientia tsutsugamushi str. Gilliam</name>
    <dbReference type="NCBI Taxonomy" id="1359184"/>
    <lineage>
        <taxon>Bacteria</taxon>
        <taxon>Pseudomonadati</taxon>
        <taxon>Pseudomonadota</taxon>
        <taxon>Alphaproteobacteria</taxon>
        <taxon>Rickettsiales</taxon>
        <taxon>Rickettsiaceae</taxon>
        <taxon>Rickettsieae</taxon>
        <taxon>Orientia</taxon>
    </lineage>
</organism>
<proteinExistence type="predicted"/>
<dbReference type="EMBL" id="LANO01000012">
    <property type="protein sequence ID" value="KJV53122.1"/>
    <property type="molecule type" value="Genomic_DNA"/>
</dbReference>
<dbReference type="AlphaFoldDB" id="A0A0F3MCC5"/>